<proteinExistence type="predicted"/>
<protein>
    <recommendedName>
        <fullName evidence="4">FluG domain-containing protein</fullName>
    </recommendedName>
</protein>
<feature type="region of interest" description="Disordered" evidence="1">
    <location>
        <begin position="431"/>
        <end position="452"/>
    </location>
</feature>
<reference evidence="2" key="2">
    <citation type="submission" date="2023-05" db="EMBL/GenBank/DDBJ databases">
        <authorList>
            <consortium name="Lawrence Berkeley National Laboratory"/>
            <person name="Steindorff A."/>
            <person name="Hensen N."/>
            <person name="Bonometti L."/>
            <person name="Westerberg I."/>
            <person name="Brannstrom I.O."/>
            <person name="Guillou S."/>
            <person name="Cros-Aarteil S."/>
            <person name="Calhoun S."/>
            <person name="Haridas S."/>
            <person name="Kuo A."/>
            <person name="Mondo S."/>
            <person name="Pangilinan J."/>
            <person name="Riley R."/>
            <person name="Labutti K."/>
            <person name="Andreopoulos B."/>
            <person name="Lipzen A."/>
            <person name="Chen C."/>
            <person name="Yanf M."/>
            <person name="Daum C."/>
            <person name="Ng V."/>
            <person name="Clum A."/>
            <person name="Ohm R."/>
            <person name="Martin F."/>
            <person name="Silar P."/>
            <person name="Natvig D."/>
            <person name="Lalanne C."/>
            <person name="Gautier V."/>
            <person name="Ament-Velasquez S.L."/>
            <person name="Kruys A."/>
            <person name="Hutchinson M.I."/>
            <person name="Powell A.J."/>
            <person name="Barry K."/>
            <person name="Miller A.N."/>
            <person name="Grigoriev I.V."/>
            <person name="Debuchy R."/>
            <person name="Gladieux P."/>
            <person name="Thoren M.H."/>
            <person name="Johannesson H."/>
        </authorList>
    </citation>
    <scope>NUCLEOTIDE SEQUENCE</scope>
    <source>
        <strain evidence="2">CBS 731.68</strain>
    </source>
</reference>
<dbReference type="Pfam" id="PF11917">
    <property type="entry name" value="DUF3435"/>
    <property type="match status" value="1"/>
</dbReference>
<dbReference type="PANTHER" id="PTHR37535:SF4">
    <property type="entry name" value="FLUG DOMAIN-CONTAINING PROTEIN"/>
    <property type="match status" value="1"/>
</dbReference>
<feature type="compositionally biased region" description="Low complexity" evidence="1">
    <location>
        <begin position="397"/>
        <end position="408"/>
    </location>
</feature>
<reference evidence="2" key="1">
    <citation type="journal article" date="2023" name="Mol. Phylogenet. Evol.">
        <title>Genome-scale phylogeny and comparative genomics of the fungal order Sordariales.</title>
        <authorList>
            <person name="Hensen N."/>
            <person name="Bonometti L."/>
            <person name="Westerberg I."/>
            <person name="Brannstrom I.O."/>
            <person name="Guillou S."/>
            <person name="Cros-Aarteil S."/>
            <person name="Calhoun S."/>
            <person name="Haridas S."/>
            <person name="Kuo A."/>
            <person name="Mondo S."/>
            <person name="Pangilinan J."/>
            <person name="Riley R."/>
            <person name="LaButti K."/>
            <person name="Andreopoulos B."/>
            <person name="Lipzen A."/>
            <person name="Chen C."/>
            <person name="Yan M."/>
            <person name="Daum C."/>
            <person name="Ng V."/>
            <person name="Clum A."/>
            <person name="Steindorff A."/>
            <person name="Ohm R.A."/>
            <person name="Martin F."/>
            <person name="Silar P."/>
            <person name="Natvig D.O."/>
            <person name="Lalanne C."/>
            <person name="Gautier V."/>
            <person name="Ament-Velasquez S.L."/>
            <person name="Kruys A."/>
            <person name="Hutchinson M.I."/>
            <person name="Powell A.J."/>
            <person name="Barry K."/>
            <person name="Miller A.N."/>
            <person name="Grigoriev I.V."/>
            <person name="Debuchy R."/>
            <person name="Gladieux P."/>
            <person name="Hiltunen Thoren M."/>
            <person name="Johannesson H."/>
        </authorList>
    </citation>
    <scope>NUCLEOTIDE SEQUENCE</scope>
    <source>
        <strain evidence="2">CBS 731.68</strain>
    </source>
</reference>
<dbReference type="EMBL" id="MU853249">
    <property type="protein sequence ID" value="KAK4119400.1"/>
    <property type="molecule type" value="Genomic_DNA"/>
</dbReference>
<dbReference type="AlphaFoldDB" id="A0AAN6TRJ0"/>
<feature type="compositionally biased region" description="Low complexity" evidence="1">
    <location>
        <begin position="442"/>
        <end position="451"/>
    </location>
</feature>
<name>A0AAN6TRJ0_9PEZI</name>
<comment type="caution">
    <text evidence="2">The sequence shown here is derived from an EMBL/GenBank/DDBJ whole genome shotgun (WGS) entry which is preliminary data.</text>
</comment>
<evidence type="ECO:0000313" key="2">
    <source>
        <dbReference type="EMBL" id="KAK4119400.1"/>
    </source>
</evidence>
<accession>A0AAN6TRJ0</accession>
<evidence type="ECO:0000256" key="1">
    <source>
        <dbReference type="SAM" id="MobiDB-lite"/>
    </source>
</evidence>
<organism evidence="2 3">
    <name type="scientific">Parathielavia appendiculata</name>
    <dbReference type="NCBI Taxonomy" id="2587402"/>
    <lineage>
        <taxon>Eukaryota</taxon>
        <taxon>Fungi</taxon>
        <taxon>Dikarya</taxon>
        <taxon>Ascomycota</taxon>
        <taxon>Pezizomycotina</taxon>
        <taxon>Sordariomycetes</taxon>
        <taxon>Sordariomycetidae</taxon>
        <taxon>Sordariales</taxon>
        <taxon>Chaetomiaceae</taxon>
        <taxon>Parathielavia</taxon>
    </lineage>
</organism>
<sequence>MPARRPPQPLTEDRHYNAHFVRRFTQREAEKQITKRPAAYTAEQRAALRKQLEDTKFLTPDYADKTKINIAGLLRKWKRYCEFAKLPGTWREVMQKANRAMAMDFLEYLCQTCRIGSWASSWEYFRQYKQLYASATGRYMDRNDSKEVKKWHDAILVPRYGLQAPCTRGKDVANADTLLVLQTFNIKYDTGIFSRERHRIQLLGCYLGLAFTGARPAEFVDGERKSGKDGCLEELFPRHAIGSVPSDEDKAPDEHSRLLEEMMSQEYESRGRPKALCYEDIQLMVVRHPETGEDVLAMAIRLAHHKGADNKPKPTIFFFTPTRRLIFCFISVIVSLAVHDGAFAASKFTSVREVFQHKNRGPVKCTPFRWKEEWLKRPVFRRLDDSIAEKDSDESSSENASDSSTTSKYQPLPYQKLLDDMTRQSLDAGEERAIEPKAWRRGAANAANGNASDAVRDQMMRHDPKWATFNSAYINEKVGFHLQNAFLEEPTEDSLLAMLSHIGHMRDPRARKDMVPDQVWDMMPPDPEIEALKSERAQLKGSQYRVKGTENEDRIRELTRLIASKEAQRKKNIRRAYREDYFYNRPTWDIEADESEDEYVEPAVDLQLPERAELAQILCNQPDNLSSIGLLELRIQAAELMVVLCDKRETRKRDRIRQRARTEVAVKEESPEPDPFPLLMDRKQCPLCIGDETLSFDERTFKYCRPAVMYDHFDRKHARQLGGVKQMSCHHPKCSEEALKFKHLNHFKNHVERVHGVKLRA</sequence>
<dbReference type="Proteomes" id="UP001302602">
    <property type="component" value="Unassembled WGS sequence"/>
</dbReference>
<dbReference type="GeneID" id="87830658"/>
<feature type="region of interest" description="Disordered" evidence="1">
    <location>
        <begin position="386"/>
        <end position="409"/>
    </location>
</feature>
<evidence type="ECO:0008006" key="4">
    <source>
        <dbReference type="Google" id="ProtNLM"/>
    </source>
</evidence>
<keyword evidence="3" id="KW-1185">Reference proteome</keyword>
<gene>
    <name evidence="2" type="ORF">N657DRAFT_650219</name>
</gene>
<dbReference type="PANTHER" id="PTHR37535">
    <property type="entry name" value="FLUG DOMAIN PROTEIN"/>
    <property type="match status" value="1"/>
</dbReference>
<evidence type="ECO:0000313" key="3">
    <source>
        <dbReference type="Proteomes" id="UP001302602"/>
    </source>
</evidence>
<dbReference type="InterPro" id="IPR021842">
    <property type="entry name" value="DUF3435"/>
</dbReference>
<dbReference type="RefSeq" id="XP_062643173.1">
    <property type="nucleotide sequence ID" value="XM_062793889.1"/>
</dbReference>